<dbReference type="HOGENOM" id="CLU_100275_2_0_6"/>
<dbReference type="InterPro" id="IPR003718">
    <property type="entry name" value="OsmC/Ohr_fam"/>
</dbReference>
<evidence type="ECO:0000313" key="1">
    <source>
        <dbReference type="EMBL" id="CDF82677.1"/>
    </source>
</evidence>
<dbReference type="eggNOG" id="COG1765">
    <property type="taxonomic scope" value="Bacteria"/>
</dbReference>
<gene>
    <name evidence="1" type="ORF">PKB_1312</name>
</gene>
<dbReference type="OrthoDB" id="9781312at2"/>
<proteinExistence type="predicted"/>
<dbReference type="PANTHER" id="PTHR35368">
    <property type="entry name" value="HYDROPEROXIDE REDUCTASE"/>
    <property type="match status" value="1"/>
</dbReference>
<reference evidence="1 2" key="2">
    <citation type="submission" date="2014-05" db="EMBL/GenBank/DDBJ databases">
        <title>Genome sequence of the 3-chlorobenzoate degrading bacterium Pseudomonas knackmussii B13 shows multiple evidence for horizontal gene transfer.</title>
        <authorList>
            <person name="Miyazaki R."/>
            <person name="Bertelli C."/>
            <person name="Falquet L."/>
            <person name="Robinson-Rechavi M."/>
            <person name="Gharib W."/>
            <person name="Roy S."/>
            <person name="Van der Meer J.R."/>
        </authorList>
    </citation>
    <scope>NUCLEOTIDE SEQUENCE [LARGE SCALE GENOMIC DNA]</scope>
    <source>
        <strain evidence="1 2">B13</strain>
    </source>
</reference>
<dbReference type="Pfam" id="PF02566">
    <property type="entry name" value="OsmC"/>
    <property type="match status" value="1"/>
</dbReference>
<dbReference type="InterPro" id="IPR052924">
    <property type="entry name" value="OsmC/Ohr_hydroprdx_reductase"/>
</dbReference>
<dbReference type="KEGG" id="pkc:PKB_1312"/>
<organism evidence="1 2">
    <name type="scientific">Pseudomonas knackmussii (strain DSM 6978 / CCUG 54928 / LMG 23759 / B13)</name>
    <dbReference type="NCBI Taxonomy" id="1301098"/>
    <lineage>
        <taxon>Bacteria</taxon>
        <taxon>Pseudomonadati</taxon>
        <taxon>Pseudomonadota</taxon>
        <taxon>Gammaproteobacteria</taxon>
        <taxon>Pseudomonadales</taxon>
        <taxon>Pseudomonadaceae</taxon>
        <taxon>Pseudomonas</taxon>
    </lineage>
</organism>
<dbReference type="RefSeq" id="WP_003125306.1">
    <property type="nucleotide sequence ID" value="NZ_HG322950.1"/>
</dbReference>
<dbReference type="EMBL" id="HG322950">
    <property type="protein sequence ID" value="CDF82677.1"/>
    <property type="molecule type" value="Genomic_DNA"/>
</dbReference>
<dbReference type="Gene3D" id="3.30.300.20">
    <property type="match status" value="1"/>
</dbReference>
<reference evidence="1 2" key="1">
    <citation type="submission" date="2013-03" db="EMBL/GenBank/DDBJ databases">
        <authorList>
            <person name="Linke B."/>
        </authorList>
    </citation>
    <scope>NUCLEOTIDE SEQUENCE [LARGE SCALE GENOMIC DNA]</scope>
    <source>
        <strain evidence="1 2">B13</strain>
    </source>
</reference>
<evidence type="ECO:0008006" key="3">
    <source>
        <dbReference type="Google" id="ProtNLM"/>
    </source>
</evidence>
<dbReference type="SUPFAM" id="SSF82784">
    <property type="entry name" value="OsmC-like"/>
    <property type="match status" value="1"/>
</dbReference>
<dbReference type="AlphaFoldDB" id="A0A024HDV7"/>
<dbReference type="InterPro" id="IPR015946">
    <property type="entry name" value="KH_dom-like_a/b"/>
</dbReference>
<sequence length="184" mass="20140">MDKLLNGIDVAALQAFAQGVAEDASKRHARFNVKTKWEHQTRTVATVNRFHLSGNDYPRDIKIAADEPLELLGANSAPNPQELLIAALNACLSVGYVVNASVMGITIHNLEIETDGELDLRGFLGLDESVNPGFDEISYVVRIHTDAPVEKVEELHRIVTKTSVNLANFSKAIRMVPKLEVVVG</sequence>
<dbReference type="Proteomes" id="UP000025241">
    <property type="component" value="Chromosome I"/>
</dbReference>
<name>A0A024HDV7_PSEKB</name>
<dbReference type="STRING" id="1301098.PKB_1312"/>
<dbReference type="InterPro" id="IPR036102">
    <property type="entry name" value="OsmC/Ohrsf"/>
</dbReference>
<protein>
    <recommendedName>
        <fullName evidence="3">OsmC family protein</fullName>
    </recommendedName>
</protein>
<dbReference type="PANTHER" id="PTHR35368:SF1">
    <property type="entry name" value="HYDROPEROXIDE REDUCTASE"/>
    <property type="match status" value="1"/>
</dbReference>
<evidence type="ECO:0000313" key="2">
    <source>
        <dbReference type="Proteomes" id="UP000025241"/>
    </source>
</evidence>
<accession>A0A024HDV7</accession>
<dbReference type="PATRIC" id="fig|1301098.3.peg.1307"/>
<keyword evidence="2" id="KW-1185">Reference proteome</keyword>